<reference evidence="15 16" key="1">
    <citation type="journal article" date="2017" name="Nat. Ecol. Evol.">
        <title>Scallop genome provides insights into evolution of bilaterian karyotype and development.</title>
        <authorList>
            <person name="Wang S."/>
            <person name="Zhang J."/>
            <person name="Jiao W."/>
            <person name="Li J."/>
            <person name="Xun X."/>
            <person name="Sun Y."/>
            <person name="Guo X."/>
            <person name="Huan P."/>
            <person name="Dong B."/>
            <person name="Zhang L."/>
            <person name="Hu X."/>
            <person name="Sun X."/>
            <person name="Wang J."/>
            <person name="Zhao C."/>
            <person name="Wang Y."/>
            <person name="Wang D."/>
            <person name="Huang X."/>
            <person name="Wang R."/>
            <person name="Lv J."/>
            <person name="Li Y."/>
            <person name="Zhang Z."/>
            <person name="Liu B."/>
            <person name="Lu W."/>
            <person name="Hui Y."/>
            <person name="Liang J."/>
            <person name="Zhou Z."/>
            <person name="Hou R."/>
            <person name="Li X."/>
            <person name="Liu Y."/>
            <person name="Li H."/>
            <person name="Ning X."/>
            <person name="Lin Y."/>
            <person name="Zhao L."/>
            <person name="Xing Q."/>
            <person name="Dou J."/>
            <person name="Li Y."/>
            <person name="Mao J."/>
            <person name="Guo H."/>
            <person name="Dou H."/>
            <person name="Li T."/>
            <person name="Mu C."/>
            <person name="Jiang W."/>
            <person name="Fu Q."/>
            <person name="Fu X."/>
            <person name="Miao Y."/>
            <person name="Liu J."/>
            <person name="Yu Q."/>
            <person name="Li R."/>
            <person name="Liao H."/>
            <person name="Li X."/>
            <person name="Kong Y."/>
            <person name="Jiang Z."/>
            <person name="Chourrout D."/>
            <person name="Li R."/>
            <person name="Bao Z."/>
        </authorList>
    </citation>
    <scope>NUCLEOTIDE SEQUENCE [LARGE SCALE GENOMIC DNA]</scope>
    <source>
        <strain evidence="15 16">PY_sf001</strain>
    </source>
</reference>
<comment type="caution">
    <text evidence="15">The sequence shown here is derived from an EMBL/GenBank/DDBJ whole genome shotgun (WGS) entry which is preliminary data.</text>
</comment>
<evidence type="ECO:0000256" key="12">
    <source>
        <dbReference type="SAM" id="MobiDB-lite"/>
    </source>
</evidence>
<dbReference type="Pfam" id="PF03493">
    <property type="entry name" value="BK_channel_a"/>
    <property type="match status" value="1"/>
</dbReference>
<dbReference type="InterPro" id="IPR003148">
    <property type="entry name" value="RCK_N"/>
</dbReference>
<dbReference type="InterPro" id="IPR047871">
    <property type="entry name" value="K_chnl_Slo-like"/>
</dbReference>
<evidence type="ECO:0000313" key="15">
    <source>
        <dbReference type="EMBL" id="OWF38529.1"/>
    </source>
</evidence>
<keyword evidence="6" id="KW-0630">Potassium</keyword>
<keyword evidence="8" id="KW-0406">Ion transport</keyword>
<keyword evidence="3" id="KW-0633">Potassium transport</keyword>
<sequence length="1024" mass="115726">MVIKSSHGKFFSNELSLKGRLRRIFYRKPSTRLGFRLFDLAVTFTLCLVYVIRVELDDYISYQCGGIHCSVSTVQLPKDTDRMAFSSNAINWYLLLWVRRPFVLWVTQITLSCLWFLRGILSLYITPQGTRFRKFSHEGLLLDWICTLPYLLTFIPALGNLFLPGFLACWIVRRVVHNLLIDLHLTKQRCQTLSVTLTHQMTLLLITLSSLIFTTMCGIQHIQRGSSGAELTMFEAFYFVIVTFSTVGYGDISPDTWLGQLFMTLMIGVAFAFIPRQVEGVTSALKEMRKTGGEYNQHKVQGNRHVVLCTPRISAEGVLNFLIEFYAHPQNEDHTVVLMSSEQRDTSLQILLKDPKWAHRVIYMQGSALNDADLQRCRLADADACFILQPSEIDNTHQSDQLILMHYWAVRDFAPHCQMYVQLHHLENKMHVNKADHVVCADELKFAILANNCLNPGLSTMLTLLMHSTTVETASIGTEPWQRLYASHSSHTLYHIQLNQSKIFGRYRGWSFTLASADAHKRYGVGLLAVQDRTRHESPLQLNPGDGYKLRDFDCLFYMADVPDEHAAVMSWSRFDSTNRENNNAENGNLWDTNDNSRQPVMDISYREREPGIVSSPWEVGLQDHRLQSTNEDVSSSSEDSTTVGPPPSSLCSSNPSITCHVMKARRPDCCLEWGKDCGHCAYKNARHDLNGNQLVILAAEEESVGMVNFFVPLRSHVIEKDDIRPIVLLLQKRPSDVFLQTIAHFPLIFWIEGSVTSVDDLIRSGIHKAEHLVVTNMQSSVVTDSDTLVAVQTIERMFPNTNIITELNQASNIRFMNSPVPETVIRTVARLEERLRANMSSTLPHLFRQPFAAGKVFSASMLDSLLYQTFVKRYLITFVRLLIGIDAENNTGHLSSIRVNGMTFSSYTTFGELYYGLASTTGEIPLAIYRTEKPVTGSMVKKQQQGQNGHHVGQFGNTCDTCDTRDYVCNRLSSLGMDTEAYVSGLDQGSSTAISFVVLNPTPETKLIDGDLVLADELNQFAH</sequence>
<dbReference type="STRING" id="6573.A0A210PPU5"/>
<dbReference type="Pfam" id="PF07885">
    <property type="entry name" value="Ion_trans_2"/>
    <property type="match status" value="1"/>
</dbReference>
<dbReference type="AlphaFoldDB" id="A0A210PPU5"/>
<keyword evidence="10 15" id="KW-0407">Ion channel</keyword>
<evidence type="ECO:0000256" key="5">
    <source>
        <dbReference type="ARBA" id="ARBA00022826"/>
    </source>
</evidence>
<feature type="transmembrane region" description="Helical" evidence="13">
    <location>
        <begin position="102"/>
        <end position="126"/>
    </location>
</feature>
<evidence type="ECO:0000256" key="8">
    <source>
        <dbReference type="ARBA" id="ARBA00023065"/>
    </source>
</evidence>
<feature type="transmembrane region" description="Helical" evidence="13">
    <location>
        <begin position="33"/>
        <end position="52"/>
    </location>
</feature>
<dbReference type="InterPro" id="IPR036291">
    <property type="entry name" value="NAD(P)-bd_dom_sf"/>
</dbReference>
<dbReference type="GO" id="GO:0005228">
    <property type="term" value="F:intracellular sodium-activated potassium channel activity"/>
    <property type="evidence" value="ECO:0007669"/>
    <property type="project" value="TreeGrafter"/>
</dbReference>
<organism evidence="15 16">
    <name type="scientific">Mizuhopecten yessoensis</name>
    <name type="common">Japanese scallop</name>
    <name type="synonym">Patinopecten yessoensis</name>
    <dbReference type="NCBI Taxonomy" id="6573"/>
    <lineage>
        <taxon>Eukaryota</taxon>
        <taxon>Metazoa</taxon>
        <taxon>Spiralia</taxon>
        <taxon>Lophotrochozoa</taxon>
        <taxon>Mollusca</taxon>
        <taxon>Bivalvia</taxon>
        <taxon>Autobranchia</taxon>
        <taxon>Pteriomorphia</taxon>
        <taxon>Pectinida</taxon>
        <taxon>Pectinoidea</taxon>
        <taxon>Pectinidae</taxon>
        <taxon>Mizuhopecten</taxon>
    </lineage>
</organism>
<gene>
    <name evidence="15" type="ORF">KP79_PYT23993</name>
</gene>
<dbReference type="Proteomes" id="UP000242188">
    <property type="component" value="Unassembled WGS sequence"/>
</dbReference>
<evidence type="ECO:0000313" key="16">
    <source>
        <dbReference type="Proteomes" id="UP000242188"/>
    </source>
</evidence>
<dbReference type="GO" id="GO:0005886">
    <property type="term" value="C:plasma membrane"/>
    <property type="evidence" value="ECO:0007669"/>
    <property type="project" value="UniProtKB-SubCell"/>
</dbReference>
<evidence type="ECO:0000256" key="9">
    <source>
        <dbReference type="ARBA" id="ARBA00023136"/>
    </source>
</evidence>
<evidence type="ECO:0000256" key="1">
    <source>
        <dbReference type="ARBA" id="ARBA00004651"/>
    </source>
</evidence>
<accession>A0A210PPU5</accession>
<feature type="transmembrane region" description="Helical" evidence="13">
    <location>
        <begin position="147"/>
        <end position="173"/>
    </location>
</feature>
<comment type="catalytic activity">
    <reaction evidence="11">
        <text>K(+)(in) = K(+)(out)</text>
        <dbReference type="Rhea" id="RHEA:29463"/>
        <dbReference type="ChEBI" id="CHEBI:29103"/>
    </reaction>
</comment>
<keyword evidence="5" id="KW-0631">Potassium channel</keyword>
<evidence type="ECO:0000256" key="13">
    <source>
        <dbReference type="SAM" id="Phobius"/>
    </source>
</evidence>
<evidence type="ECO:0000259" key="14">
    <source>
        <dbReference type="PROSITE" id="PS51201"/>
    </source>
</evidence>
<feature type="compositionally biased region" description="Low complexity" evidence="12">
    <location>
        <begin position="632"/>
        <end position="652"/>
    </location>
</feature>
<feature type="region of interest" description="Disordered" evidence="12">
    <location>
        <begin position="617"/>
        <end position="652"/>
    </location>
</feature>
<dbReference type="SUPFAM" id="SSF81324">
    <property type="entry name" value="Voltage-gated potassium channels"/>
    <property type="match status" value="1"/>
</dbReference>
<dbReference type="InterPro" id="IPR003929">
    <property type="entry name" value="K_chnl_BK_asu"/>
</dbReference>
<dbReference type="PANTHER" id="PTHR10027:SF10">
    <property type="entry name" value="SLOWPOKE 2, ISOFORM D"/>
    <property type="match status" value="1"/>
</dbReference>
<comment type="subcellular location">
    <subcellularLocation>
        <location evidence="1">Cell membrane</location>
        <topology evidence="1">Multi-pass membrane protein</topology>
    </subcellularLocation>
</comment>
<evidence type="ECO:0000256" key="11">
    <source>
        <dbReference type="ARBA" id="ARBA00034430"/>
    </source>
</evidence>
<feature type="transmembrane region" description="Helical" evidence="13">
    <location>
        <begin position="231"/>
        <end position="250"/>
    </location>
</feature>
<protein>
    <submittedName>
        <fullName evidence="15">Potassium channel subfamily T member 1</fullName>
    </submittedName>
</protein>
<keyword evidence="9 13" id="KW-0472">Membrane</keyword>
<dbReference type="InterPro" id="IPR013099">
    <property type="entry name" value="K_chnl_dom"/>
</dbReference>
<keyword evidence="2" id="KW-0813">Transport</keyword>
<keyword evidence="16" id="KW-1185">Reference proteome</keyword>
<evidence type="ECO:0000256" key="3">
    <source>
        <dbReference type="ARBA" id="ARBA00022538"/>
    </source>
</evidence>
<dbReference type="EMBL" id="NEDP02005564">
    <property type="protein sequence ID" value="OWF38529.1"/>
    <property type="molecule type" value="Genomic_DNA"/>
</dbReference>
<feature type="transmembrane region" description="Helical" evidence="13">
    <location>
        <begin position="201"/>
        <end position="219"/>
    </location>
</feature>
<evidence type="ECO:0000256" key="4">
    <source>
        <dbReference type="ARBA" id="ARBA00022692"/>
    </source>
</evidence>
<proteinExistence type="predicted"/>
<keyword evidence="4 13" id="KW-0812">Transmembrane</keyword>
<evidence type="ECO:0000256" key="10">
    <source>
        <dbReference type="ARBA" id="ARBA00023303"/>
    </source>
</evidence>
<dbReference type="PANTHER" id="PTHR10027">
    <property type="entry name" value="CALCIUM-ACTIVATED POTASSIUM CHANNEL ALPHA CHAIN"/>
    <property type="match status" value="1"/>
</dbReference>
<evidence type="ECO:0000256" key="2">
    <source>
        <dbReference type="ARBA" id="ARBA00022448"/>
    </source>
</evidence>
<dbReference type="Gene3D" id="3.40.50.720">
    <property type="entry name" value="NAD(P)-binding Rossmann-like Domain"/>
    <property type="match status" value="2"/>
</dbReference>
<keyword evidence="7 13" id="KW-1133">Transmembrane helix</keyword>
<dbReference type="Pfam" id="PF22614">
    <property type="entry name" value="Slo-like_RCK"/>
    <property type="match status" value="2"/>
</dbReference>
<dbReference type="OrthoDB" id="257992at2759"/>
<name>A0A210PPU5_MIZYE</name>
<feature type="domain" description="RCK N-terminal" evidence="14">
    <location>
        <begin position="303"/>
        <end position="439"/>
    </location>
</feature>
<dbReference type="PROSITE" id="PS51201">
    <property type="entry name" value="RCK_N"/>
    <property type="match status" value="1"/>
</dbReference>
<dbReference type="Gene3D" id="1.10.287.70">
    <property type="match status" value="1"/>
</dbReference>
<evidence type="ECO:0000256" key="7">
    <source>
        <dbReference type="ARBA" id="ARBA00022989"/>
    </source>
</evidence>
<dbReference type="SUPFAM" id="SSF51735">
    <property type="entry name" value="NAD(P)-binding Rossmann-fold domains"/>
    <property type="match status" value="1"/>
</dbReference>
<evidence type="ECO:0000256" key="6">
    <source>
        <dbReference type="ARBA" id="ARBA00022958"/>
    </source>
</evidence>
<dbReference type="GO" id="GO:0015271">
    <property type="term" value="F:outward rectifier potassium channel activity"/>
    <property type="evidence" value="ECO:0007669"/>
    <property type="project" value="TreeGrafter"/>
</dbReference>